<protein>
    <recommendedName>
        <fullName evidence="3">Teneurin-like YD-shell domain-containing protein</fullName>
    </recommendedName>
</protein>
<evidence type="ECO:0000313" key="4">
    <source>
        <dbReference type="EMBL" id="CAF0704845.1"/>
    </source>
</evidence>
<dbReference type="PANTHER" id="PTHR32305:SF15">
    <property type="entry name" value="PROTEIN RHSA-RELATED"/>
    <property type="match status" value="1"/>
</dbReference>
<dbReference type="Proteomes" id="UP000663859">
    <property type="component" value="Unassembled WGS sequence"/>
</dbReference>
<feature type="compositionally biased region" description="Polar residues" evidence="2">
    <location>
        <begin position="1"/>
        <end position="16"/>
    </location>
</feature>
<keyword evidence="1" id="KW-0677">Repeat</keyword>
<dbReference type="InterPro" id="IPR022385">
    <property type="entry name" value="Rhs_assc_core"/>
</dbReference>
<name>A0A8J2FXD8_9BACT</name>
<keyword evidence="5" id="KW-1185">Reference proteome</keyword>
<gene>
    <name evidence="4" type="ORF">MPNT_700002</name>
</gene>
<accession>A0A8J2FXD8</accession>
<dbReference type="AlphaFoldDB" id="A0A8J2FXD8"/>
<reference evidence="4" key="1">
    <citation type="submission" date="2021-02" db="EMBL/GenBank/DDBJ databases">
        <authorList>
            <person name="Cremers G."/>
            <person name="Picone N."/>
        </authorList>
    </citation>
    <scope>NUCLEOTIDE SEQUENCE</scope>
    <source>
        <strain evidence="4">PQ17</strain>
    </source>
</reference>
<dbReference type="EMBL" id="CAJNOB010000068">
    <property type="protein sequence ID" value="CAF0704845.1"/>
    <property type="molecule type" value="Genomic_DNA"/>
</dbReference>
<feature type="region of interest" description="Disordered" evidence="2">
    <location>
        <begin position="1"/>
        <end position="27"/>
    </location>
</feature>
<evidence type="ECO:0000259" key="3">
    <source>
        <dbReference type="Pfam" id="PF25023"/>
    </source>
</evidence>
<dbReference type="InterPro" id="IPR050708">
    <property type="entry name" value="T6SS_VgrG/RHS"/>
</dbReference>
<evidence type="ECO:0000256" key="1">
    <source>
        <dbReference type="ARBA" id="ARBA00022737"/>
    </source>
</evidence>
<dbReference type="PANTHER" id="PTHR32305">
    <property type="match status" value="1"/>
</dbReference>
<evidence type="ECO:0000256" key="2">
    <source>
        <dbReference type="SAM" id="MobiDB-lite"/>
    </source>
</evidence>
<feature type="domain" description="Teneurin-like YD-shell" evidence="3">
    <location>
        <begin position="241"/>
        <end position="372"/>
    </location>
</feature>
<organism evidence="4 5">
    <name type="scientific">Candidatus Methylacidithermus pantelleriae</name>
    <dbReference type="NCBI Taxonomy" id="2744239"/>
    <lineage>
        <taxon>Bacteria</taxon>
        <taxon>Pseudomonadati</taxon>
        <taxon>Verrucomicrobiota</taxon>
        <taxon>Methylacidiphilae</taxon>
        <taxon>Methylacidiphilales</taxon>
        <taxon>Methylacidiphilaceae</taxon>
        <taxon>Candidatus Methylacidithermus</taxon>
    </lineage>
</organism>
<sequence>MATSVTDQDGGKTTFQYGDPRDTLRTETDYPNNVAMKIGYDSSDRIKDTTVTGPNSPTPLVHYTYCYKDNGCSGADTALLQQQSDKVANLTTNYTYSKVSRLQGATTTNSSGATTDTYHYNYDPVGNIISKLVGSSTTDYAYNEDNELYCSYPDSTSGCGASSATSYGYDGAGGLTSINAPGTSSDYSFAYDAKQQTTSITPPGSSQVSLSYQDANQVRLITEGSLRYGYNLLGQSSVAPNSGTANTTTFARDNMGTLVEERVAQSGSSAVHYYYLFDSLGSVIGLTNDSGNLVGGTTYRYEPYGKMTEDPTQGTSVSNPWGFAAGLNDSQTGFYKFGDRFYNPDAMRWTQMDPVGGHLSNPMTLHRYLYAQDLPNVITDPNGRDTTYCFLTPENYASCQESQTLAQIEAEPFNWEQLEEGVLGCIGGGLVGAEYGEYVPIAGEATPLAGALAGCLVGGTSEAITGVNILDPTSP</sequence>
<dbReference type="InterPro" id="IPR056823">
    <property type="entry name" value="TEN-like_YD-shell"/>
</dbReference>
<dbReference type="NCBIfam" id="TIGR03696">
    <property type="entry name" value="Rhs_assc_core"/>
    <property type="match status" value="1"/>
</dbReference>
<dbReference type="Gene3D" id="2.180.10.10">
    <property type="entry name" value="RHS repeat-associated core"/>
    <property type="match status" value="1"/>
</dbReference>
<proteinExistence type="predicted"/>
<dbReference type="Pfam" id="PF25023">
    <property type="entry name" value="TEN_YD-shell"/>
    <property type="match status" value="1"/>
</dbReference>
<comment type="caution">
    <text evidence="4">The sequence shown here is derived from an EMBL/GenBank/DDBJ whole genome shotgun (WGS) entry which is preliminary data.</text>
</comment>
<evidence type="ECO:0000313" key="5">
    <source>
        <dbReference type="Proteomes" id="UP000663859"/>
    </source>
</evidence>